<dbReference type="Gene3D" id="3.30.200.20">
    <property type="entry name" value="Phosphorylase Kinase, domain 1"/>
    <property type="match status" value="1"/>
</dbReference>
<dbReference type="PROSITE" id="PS50011">
    <property type="entry name" value="PROTEIN_KINASE_DOM"/>
    <property type="match status" value="1"/>
</dbReference>
<dbReference type="PANTHER" id="PTHR47982">
    <property type="entry name" value="PROLINE-RICH RECEPTOR-LIKE PROTEIN KINASE PERK4"/>
    <property type="match status" value="1"/>
</dbReference>
<organism evidence="17 18">
    <name type="scientific">Senna tora</name>
    <dbReference type="NCBI Taxonomy" id="362788"/>
    <lineage>
        <taxon>Eukaryota</taxon>
        <taxon>Viridiplantae</taxon>
        <taxon>Streptophyta</taxon>
        <taxon>Embryophyta</taxon>
        <taxon>Tracheophyta</taxon>
        <taxon>Spermatophyta</taxon>
        <taxon>Magnoliopsida</taxon>
        <taxon>eudicotyledons</taxon>
        <taxon>Gunneridae</taxon>
        <taxon>Pentapetalae</taxon>
        <taxon>rosids</taxon>
        <taxon>fabids</taxon>
        <taxon>Fabales</taxon>
        <taxon>Fabaceae</taxon>
        <taxon>Caesalpinioideae</taxon>
        <taxon>Cassia clade</taxon>
        <taxon>Senna</taxon>
    </lineage>
</organism>
<dbReference type="EMBL" id="JAAIUW010000159">
    <property type="protein sequence ID" value="KAF7800798.1"/>
    <property type="molecule type" value="Genomic_DNA"/>
</dbReference>
<dbReference type="GO" id="GO:0005524">
    <property type="term" value="F:ATP binding"/>
    <property type="evidence" value="ECO:0007669"/>
    <property type="project" value="UniProtKB-UniRule"/>
</dbReference>
<sequence length="271" mass="28835">MSAPSPDVSQTAPDTNVTSPPPPPPATTNDISSPPPTSSAVPSNSTPPSGTLASPPPPPPPSGGMSQGTVIGLVVGTVFALATNYSSSYRWWCYIASKANPPPGVGLNQQQSAINVPSPPMHSMTSTSLESERPDNASSPAIALGLLQISFTYDELAFATNGFSNSNLLGQGGFGYVHKGVLPNGKTVAIKQMKSGSRQGEREFQAEVEIISRVHHRHLVSLVGYCIAGDQRLLVYEFVPNNTLEFHLHGKIWHNYFFTIPPFNPCLSFPK</sequence>
<evidence type="ECO:0000256" key="3">
    <source>
        <dbReference type="ARBA" id="ARBA00022475"/>
    </source>
</evidence>
<evidence type="ECO:0000256" key="5">
    <source>
        <dbReference type="ARBA" id="ARBA00022679"/>
    </source>
</evidence>
<keyword evidence="4" id="KW-0723">Serine/threonine-protein kinase</keyword>
<dbReference type="InterPro" id="IPR017441">
    <property type="entry name" value="Protein_kinase_ATP_BS"/>
</dbReference>
<evidence type="ECO:0000259" key="16">
    <source>
        <dbReference type="PROSITE" id="PS50011"/>
    </source>
</evidence>
<dbReference type="SUPFAM" id="SSF56112">
    <property type="entry name" value="Protein kinase-like (PK-like)"/>
    <property type="match status" value="1"/>
</dbReference>
<dbReference type="EC" id="2.7.11.1" evidence="2"/>
<feature type="compositionally biased region" description="Polar residues" evidence="15">
    <location>
        <begin position="7"/>
        <end position="18"/>
    </location>
</feature>
<keyword evidence="5" id="KW-0808">Transferase</keyword>
<evidence type="ECO:0000256" key="10">
    <source>
        <dbReference type="ARBA" id="ARBA00022989"/>
    </source>
</evidence>
<comment type="caution">
    <text evidence="17">The sequence shown here is derived from an EMBL/GenBank/DDBJ whole genome shotgun (WGS) entry which is preliminary data.</text>
</comment>
<feature type="region of interest" description="Disordered" evidence="15">
    <location>
        <begin position="1"/>
        <end position="65"/>
    </location>
</feature>
<evidence type="ECO:0000256" key="15">
    <source>
        <dbReference type="SAM" id="MobiDB-lite"/>
    </source>
</evidence>
<keyword evidence="11" id="KW-0472">Membrane</keyword>
<dbReference type="InterPro" id="IPR001245">
    <property type="entry name" value="Ser-Thr/Tyr_kinase_cat_dom"/>
</dbReference>
<keyword evidence="10" id="KW-1133">Transmembrane helix</keyword>
<name>A0A834SC86_9FABA</name>
<keyword evidence="8 17" id="KW-0418">Kinase</keyword>
<comment type="catalytic activity">
    <reaction evidence="13">
        <text>L-seryl-[protein] + ATP = O-phospho-L-seryl-[protein] + ADP + H(+)</text>
        <dbReference type="Rhea" id="RHEA:17989"/>
        <dbReference type="Rhea" id="RHEA-COMP:9863"/>
        <dbReference type="Rhea" id="RHEA-COMP:11604"/>
        <dbReference type="ChEBI" id="CHEBI:15378"/>
        <dbReference type="ChEBI" id="CHEBI:29999"/>
        <dbReference type="ChEBI" id="CHEBI:30616"/>
        <dbReference type="ChEBI" id="CHEBI:83421"/>
        <dbReference type="ChEBI" id="CHEBI:456216"/>
        <dbReference type="EC" id="2.7.11.1"/>
    </reaction>
</comment>
<reference evidence="17" key="1">
    <citation type="submission" date="2020-09" db="EMBL/GenBank/DDBJ databases">
        <title>Genome-Enabled Discovery of Anthraquinone Biosynthesis in Senna tora.</title>
        <authorList>
            <person name="Kang S.-H."/>
            <person name="Pandey R.P."/>
            <person name="Lee C.-M."/>
            <person name="Sim J.-S."/>
            <person name="Jeong J.-T."/>
            <person name="Choi B.-S."/>
            <person name="Jung M."/>
            <person name="Ginzburg D."/>
            <person name="Zhao K."/>
            <person name="Won S.Y."/>
            <person name="Oh T.-J."/>
            <person name="Yu Y."/>
            <person name="Kim N.-H."/>
            <person name="Lee O.R."/>
            <person name="Lee T.-H."/>
            <person name="Bashyal P."/>
            <person name="Kim T.-S."/>
            <person name="Lee W.-H."/>
            <person name="Kawkins C."/>
            <person name="Kim C.-K."/>
            <person name="Kim J.S."/>
            <person name="Ahn B.O."/>
            <person name="Rhee S.Y."/>
            <person name="Sohng J.K."/>
        </authorList>
    </citation>
    <scope>NUCLEOTIDE SEQUENCE</scope>
    <source>
        <tissue evidence="17">Leaf</tissue>
    </source>
</reference>
<accession>A0A834SC86</accession>
<evidence type="ECO:0000256" key="9">
    <source>
        <dbReference type="ARBA" id="ARBA00022840"/>
    </source>
</evidence>
<keyword evidence="18" id="KW-1185">Reference proteome</keyword>
<evidence type="ECO:0000256" key="11">
    <source>
        <dbReference type="ARBA" id="ARBA00023136"/>
    </source>
</evidence>
<evidence type="ECO:0000256" key="13">
    <source>
        <dbReference type="ARBA" id="ARBA00048679"/>
    </source>
</evidence>
<evidence type="ECO:0000256" key="7">
    <source>
        <dbReference type="ARBA" id="ARBA00022741"/>
    </source>
</evidence>
<evidence type="ECO:0000313" key="18">
    <source>
        <dbReference type="Proteomes" id="UP000634136"/>
    </source>
</evidence>
<dbReference type="InterPro" id="IPR011009">
    <property type="entry name" value="Kinase-like_dom_sf"/>
</dbReference>
<evidence type="ECO:0000256" key="14">
    <source>
        <dbReference type="PROSITE-ProRule" id="PRU10141"/>
    </source>
</evidence>
<keyword evidence="3" id="KW-1003">Cell membrane</keyword>
<feature type="binding site" evidence="14">
    <location>
        <position position="191"/>
    </location>
    <ligand>
        <name>ATP</name>
        <dbReference type="ChEBI" id="CHEBI:30616"/>
    </ligand>
</feature>
<evidence type="ECO:0000256" key="4">
    <source>
        <dbReference type="ARBA" id="ARBA00022527"/>
    </source>
</evidence>
<dbReference type="GO" id="GO:0004674">
    <property type="term" value="F:protein serine/threonine kinase activity"/>
    <property type="evidence" value="ECO:0007669"/>
    <property type="project" value="UniProtKB-KW"/>
</dbReference>
<evidence type="ECO:0000256" key="8">
    <source>
        <dbReference type="ARBA" id="ARBA00022777"/>
    </source>
</evidence>
<dbReference type="OrthoDB" id="1924358at2759"/>
<comment type="catalytic activity">
    <reaction evidence="12">
        <text>L-threonyl-[protein] + ATP = O-phospho-L-threonyl-[protein] + ADP + H(+)</text>
        <dbReference type="Rhea" id="RHEA:46608"/>
        <dbReference type="Rhea" id="RHEA-COMP:11060"/>
        <dbReference type="Rhea" id="RHEA-COMP:11605"/>
        <dbReference type="ChEBI" id="CHEBI:15378"/>
        <dbReference type="ChEBI" id="CHEBI:30013"/>
        <dbReference type="ChEBI" id="CHEBI:30616"/>
        <dbReference type="ChEBI" id="CHEBI:61977"/>
        <dbReference type="ChEBI" id="CHEBI:456216"/>
        <dbReference type="EC" id="2.7.11.1"/>
    </reaction>
</comment>
<evidence type="ECO:0000313" key="17">
    <source>
        <dbReference type="EMBL" id="KAF7800798.1"/>
    </source>
</evidence>
<keyword evidence="6" id="KW-0812">Transmembrane</keyword>
<dbReference type="Pfam" id="PF07714">
    <property type="entry name" value="PK_Tyr_Ser-Thr"/>
    <property type="match status" value="1"/>
</dbReference>
<dbReference type="InterPro" id="IPR000719">
    <property type="entry name" value="Prot_kinase_dom"/>
</dbReference>
<keyword evidence="9 14" id="KW-0067">ATP-binding</keyword>
<keyword evidence="7 14" id="KW-0547">Nucleotide-binding</keyword>
<proteinExistence type="predicted"/>
<evidence type="ECO:0000256" key="6">
    <source>
        <dbReference type="ARBA" id="ARBA00022692"/>
    </source>
</evidence>
<keyword evidence="17" id="KW-0675">Receptor</keyword>
<dbReference type="Proteomes" id="UP000634136">
    <property type="component" value="Unassembled WGS sequence"/>
</dbReference>
<dbReference type="PANTHER" id="PTHR47982:SF35">
    <property type="entry name" value="PROLINE-RICH RECEPTOR-LIKE PROTEIN KINASE PERK1-RELATED"/>
    <property type="match status" value="1"/>
</dbReference>
<gene>
    <name evidence="17" type="ORF">G2W53_044712</name>
</gene>
<dbReference type="GO" id="GO:0005886">
    <property type="term" value="C:plasma membrane"/>
    <property type="evidence" value="ECO:0007669"/>
    <property type="project" value="UniProtKB-SubCell"/>
</dbReference>
<dbReference type="PROSITE" id="PS00107">
    <property type="entry name" value="PROTEIN_KINASE_ATP"/>
    <property type="match status" value="1"/>
</dbReference>
<dbReference type="AlphaFoldDB" id="A0A834SC86"/>
<protein>
    <recommendedName>
        <fullName evidence="2">non-specific serine/threonine protein kinase</fullName>
        <ecNumber evidence="2">2.7.11.1</ecNumber>
    </recommendedName>
</protein>
<feature type="compositionally biased region" description="Low complexity" evidence="15">
    <location>
        <begin position="38"/>
        <end position="53"/>
    </location>
</feature>
<dbReference type="InterPro" id="IPR047117">
    <property type="entry name" value="PERK1-13-like"/>
</dbReference>
<feature type="domain" description="Protein kinase" evidence="16">
    <location>
        <begin position="163"/>
        <end position="271"/>
    </location>
</feature>
<evidence type="ECO:0000256" key="12">
    <source>
        <dbReference type="ARBA" id="ARBA00047899"/>
    </source>
</evidence>
<evidence type="ECO:0000256" key="1">
    <source>
        <dbReference type="ARBA" id="ARBA00004162"/>
    </source>
</evidence>
<dbReference type="FunFam" id="3.30.200.20:FF:000207">
    <property type="entry name" value="proline-rich receptor-like protein kinase PERK1"/>
    <property type="match status" value="1"/>
</dbReference>
<evidence type="ECO:0000256" key="2">
    <source>
        <dbReference type="ARBA" id="ARBA00012513"/>
    </source>
</evidence>
<comment type="subcellular location">
    <subcellularLocation>
        <location evidence="1">Cell membrane</location>
        <topology evidence="1">Single-pass membrane protein</topology>
    </subcellularLocation>
</comment>